<dbReference type="PROSITE" id="PS50006">
    <property type="entry name" value="FHA_DOMAIN"/>
    <property type="match status" value="1"/>
</dbReference>
<dbReference type="SUPFAM" id="SSF49879">
    <property type="entry name" value="SMAD/FHA domain"/>
    <property type="match status" value="1"/>
</dbReference>
<feature type="domain" description="FHA" evidence="2">
    <location>
        <begin position="36"/>
        <end position="95"/>
    </location>
</feature>
<proteinExistence type="predicted"/>
<name>A0A2I2KY25_9ACTN</name>
<dbReference type="EMBL" id="FZMO01000428">
    <property type="protein sequence ID" value="SNQ50560.1"/>
    <property type="molecule type" value="Genomic_DNA"/>
</dbReference>
<sequence>MAEVCPDRAFFDRNDDEVEFPDPPTGRRVVLTGERTLIGRRSPRRDIRPQIDLSVAPEDLGVSRAHAFLDHAADGQLTVTDLGSANGTWIGEDRTPIAPGRSLPLADGGHIYVGSFTRITVHRTR</sequence>
<dbReference type="InterPro" id="IPR008984">
    <property type="entry name" value="SMAD_FHA_dom_sf"/>
</dbReference>
<evidence type="ECO:0000259" key="2">
    <source>
        <dbReference type="PROSITE" id="PS50006"/>
    </source>
</evidence>
<evidence type="ECO:0000313" key="3">
    <source>
        <dbReference type="EMBL" id="SNQ50560.1"/>
    </source>
</evidence>
<organism evidence="3 4">
    <name type="scientific">Frankia canadensis</name>
    <dbReference type="NCBI Taxonomy" id="1836972"/>
    <lineage>
        <taxon>Bacteria</taxon>
        <taxon>Bacillati</taxon>
        <taxon>Actinomycetota</taxon>
        <taxon>Actinomycetes</taxon>
        <taxon>Frankiales</taxon>
        <taxon>Frankiaceae</taxon>
        <taxon>Frankia</taxon>
    </lineage>
</organism>
<dbReference type="CDD" id="cd00060">
    <property type="entry name" value="FHA"/>
    <property type="match status" value="1"/>
</dbReference>
<protein>
    <submittedName>
        <fullName evidence="3">Forkhead-associated protein</fullName>
    </submittedName>
</protein>
<keyword evidence="1" id="KW-0597">Phosphoprotein</keyword>
<evidence type="ECO:0000256" key="1">
    <source>
        <dbReference type="ARBA" id="ARBA00022553"/>
    </source>
</evidence>
<reference evidence="3 4" key="1">
    <citation type="submission" date="2017-06" db="EMBL/GenBank/DDBJ databases">
        <authorList>
            <person name="Kim H.J."/>
            <person name="Triplett B.A."/>
        </authorList>
    </citation>
    <scope>NUCLEOTIDE SEQUENCE [LARGE SCALE GENOMIC DNA]</scope>
    <source>
        <strain evidence="3">FRACA_ARgP5</strain>
    </source>
</reference>
<accession>A0A2I2KY25</accession>
<dbReference type="InterPro" id="IPR000253">
    <property type="entry name" value="FHA_dom"/>
</dbReference>
<dbReference type="Pfam" id="PF00498">
    <property type="entry name" value="FHA"/>
    <property type="match status" value="1"/>
</dbReference>
<dbReference type="AlphaFoldDB" id="A0A2I2KY25"/>
<keyword evidence="4" id="KW-1185">Reference proteome</keyword>
<dbReference type="SMART" id="SM00240">
    <property type="entry name" value="FHA"/>
    <property type="match status" value="1"/>
</dbReference>
<dbReference type="Proteomes" id="UP000234331">
    <property type="component" value="Unassembled WGS sequence"/>
</dbReference>
<evidence type="ECO:0000313" key="4">
    <source>
        <dbReference type="Proteomes" id="UP000234331"/>
    </source>
</evidence>
<gene>
    <name evidence="3" type="ORF">FRACA_4840001</name>
</gene>
<dbReference type="Gene3D" id="2.60.200.20">
    <property type="match status" value="1"/>
</dbReference>